<dbReference type="KEGG" id="has:Halsa_1049"/>
<sequence>MKKIYLHNLLYTTEIFISYIYSLINRVEPQDEIHFKTQQSGKDLTRPDMVGVNEKQEEILIIESKFWAGLTENQPIAYLKRLEESNYSGVKILLFICPEKRINSLWSELKRKCNNEFSVLKNKNSEYYNFDVKEELTITITSWDKIINIIRQELVTNNLDILLSDINQLDGLCSRMDEEAFLPLKEKDVGVDIAKRIYGYIQLIDKFTDKLKIKLNVNTDGLKCRHFREGYKQYLMINDQWGVSLEFNLEYWIKKAETPFWIGIKDSNWNYAPEIKDELLAIKKIDINQVFIGKYDFTYIPIFLPFGVSEDVVVNNVIDFIDEIFVRLSFSKS</sequence>
<dbReference type="eggNOG" id="ENOG5032T8U">
    <property type="taxonomic scope" value="Bacteria"/>
</dbReference>
<dbReference type="OrthoDB" id="2079517at2"/>
<organism evidence="1 2">
    <name type="scientific">Halanaerobium hydrogeniformans</name>
    <name type="common">Halanaerobium sp. (strain sapolanicus)</name>
    <dbReference type="NCBI Taxonomy" id="656519"/>
    <lineage>
        <taxon>Bacteria</taxon>
        <taxon>Bacillati</taxon>
        <taxon>Bacillota</taxon>
        <taxon>Clostridia</taxon>
        <taxon>Halanaerobiales</taxon>
        <taxon>Halanaerobiaceae</taxon>
        <taxon>Halanaerobium</taxon>
    </lineage>
</organism>
<dbReference type="Proteomes" id="UP000007434">
    <property type="component" value="Chromosome"/>
</dbReference>
<accession>E4RMF7</accession>
<dbReference type="EMBL" id="CP002304">
    <property type="protein sequence ID" value="ADQ14488.1"/>
    <property type="molecule type" value="Genomic_DNA"/>
</dbReference>
<protein>
    <recommendedName>
        <fullName evidence="3">PD-(D/E)XK nuclease superfamily protein</fullName>
    </recommendedName>
</protein>
<reference evidence="1 2" key="2">
    <citation type="journal article" date="2011" name="J. Bacteriol.">
        <title>Complete Genome Sequence of the Haloalkaliphilic, Hydrogen Producing Halanaerobium hydrogenoformans.</title>
        <authorList>
            <person name="Brown S.D."/>
            <person name="Begemann M.B."/>
            <person name="Mormile M.R."/>
            <person name="Wall J.D."/>
            <person name="Han C.S."/>
            <person name="Goodwin L.A."/>
            <person name="Pitluck S."/>
            <person name="Land M.L."/>
            <person name="Hauser L.J."/>
            <person name="Elias D.A."/>
        </authorList>
    </citation>
    <scope>NUCLEOTIDE SEQUENCE [LARGE SCALE GENOMIC DNA]</scope>
    <source>
        <strain evidence="2">sapolanicus</strain>
    </source>
</reference>
<evidence type="ECO:0000313" key="2">
    <source>
        <dbReference type="Proteomes" id="UP000007434"/>
    </source>
</evidence>
<dbReference type="RefSeq" id="WP_013405573.1">
    <property type="nucleotide sequence ID" value="NC_014654.1"/>
</dbReference>
<proteinExistence type="predicted"/>
<name>E4RMF7_HALHG</name>
<gene>
    <name evidence="1" type="ordered locus">Halsa_1049</name>
</gene>
<dbReference type="HOGENOM" id="CLU_808626_0_0_9"/>
<evidence type="ECO:0000313" key="1">
    <source>
        <dbReference type="EMBL" id="ADQ14488.1"/>
    </source>
</evidence>
<evidence type="ECO:0008006" key="3">
    <source>
        <dbReference type="Google" id="ProtNLM"/>
    </source>
</evidence>
<reference evidence="1 2" key="1">
    <citation type="submission" date="2010-11" db="EMBL/GenBank/DDBJ databases">
        <title>Complete sequence of Halanaerobium sp. sapolanicus.</title>
        <authorList>
            <consortium name="US DOE Joint Genome Institute"/>
            <person name="Lucas S."/>
            <person name="Copeland A."/>
            <person name="Lapidus A."/>
            <person name="Cheng J.-F."/>
            <person name="Bruce D."/>
            <person name="Goodwin L."/>
            <person name="Pitluck S."/>
            <person name="Davenport K."/>
            <person name="Detter J.C."/>
            <person name="Han C."/>
            <person name="Tapia R."/>
            <person name="Land M."/>
            <person name="Hauser L."/>
            <person name="Jeffries C."/>
            <person name="Kyrpides N."/>
            <person name="Ivanova N."/>
            <person name="Mikhailova N."/>
            <person name="Begemann M.B."/>
            <person name="Mormile M.R."/>
            <person name="Wall J.D."/>
            <person name="Elias D.A."/>
            <person name="Woyke T."/>
        </authorList>
    </citation>
    <scope>NUCLEOTIDE SEQUENCE [LARGE SCALE GENOMIC DNA]</scope>
    <source>
        <strain evidence="2">sapolanicus</strain>
    </source>
</reference>
<dbReference type="AlphaFoldDB" id="E4RMF7"/>
<keyword evidence="2" id="KW-1185">Reference proteome</keyword>